<reference evidence="1 2" key="1">
    <citation type="submission" date="2019-11" db="EMBL/GenBank/DDBJ databases">
        <title>Bacillus lacus genome.</title>
        <authorList>
            <person name="Allen C.J."/>
            <person name="Newman J.D."/>
        </authorList>
    </citation>
    <scope>NUCLEOTIDE SEQUENCE [LARGE SCALE GENOMIC DNA]</scope>
    <source>
        <strain evidence="1 2">KCTC 33946</strain>
    </source>
</reference>
<dbReference type="RefSeq" id="WP_154306834.1">
    <property type="nucleotide sequence ID" value="NZ_WKKI01000006.1"/>
</dbReference>
<protein>
    <submittedName>
        <fullName evidence="1">Uncharacterized protein</fullName>
    </submittedName>
</protein>
<gene>
    <name evidence="1" type="ORF">GJU40_05910</name>
</gene>
<comment type="caution">
    <text evidence="1">The sequence shown here is derived from an EMBL/GenBank/DDBJ whole genome shotgun (WGS) entry which is preliminary data.</text>
</comment>
<dbReference type="AlphaFoldDB" id="A0A7X2IY24"/>
<accession>A0A7X2IY24</accession>
<dbReference type="Proteomes" id="UP000448867">
    <property type="component" value="Unassembled WGS sequence"/>
</dbReference>
<keyword evidence="2" id="KW-1185">Reference proteome</keyword>
<dbReference type="OrthoDB" id="2988713at2"/>
<evidence type="ECO:0000313" key="1">
    <source>
        <dbReference type="EMBL" id="MRX71709.1"/>
    </source>
</evidence>
<name>A0A7X2IY24_9BACI</name>
<sequence>MDLDLVWNQFLSHLAKQNSVCSCKKIHRAGIPFLYVYMNSSSGVNIKEAETVIHTSSRWAMKGLRLTYSTHFVRVDAELYVFRHRFLVPQEKMFCCGNLCEDCIWRK</sequence>
<proteinExistence type="predicted"/>
<evidence type="ECO:0000313" key="2">
    <source>
        <dbReference type="Proteomes" id="UP000448867"/>
    </source>
</evidence>
<dbReference type="EMBL" id="WKKI01000006">
    <property type="protein sequence ID" value="MRX71709.1"/>
    <property type="molecule type" value="Genomic_DNA"/>
</dbReference>
<organism evidence="1 2">
    <name type="scientific">Metabacillus lacus</name>
    <dbReference type="NCBI Taxonomy" id="1983721"/>
    <lineage>
        <taxon>Bacteria</taxon>
        <taxon>Bacillati</taxon>
        <taxon>Bacillota</taxon>
        <taxon>Bacilli</taxon>
        <taxon>Bacillales</taxon>
        <taxon>Bacillaceae</taxon>
        <taxon>Metabacillus</taxon>
    </lineage>
</organism>